<dbReference type="AlphaFoldDB" id="A0A7C9A9I2"/>
<organism evidence="1">
    <name type="scientific">Opuntia streptacantha</name>
    <name type="common">Prickly pear cactus</name>
    <name type="synonym">Opuntia cardona</name>
    <dbReference type="NCBI Taxonomy" id="393608"/>
    <lineage>
        <taxon>Eukaryota</taxon>
        <taxon>Viridiplantae</taxon>
        <taxon>Streptophyta</taxon>
        <taxon>Embryophyta</taxon>
        <taxon>Tracheophyta</taxon>
        <taxon>Spermatophyta</taxon>
        <taxon>Magnoliopsida</taxon>
        <taxon>eudicotyledons</taxon>
        <taxon>Gunneridae</taxon>
        <taxon>Pentapetalae</taxon>
        <taxon>Caryophyllales</taxon>
        <taxon>Cactineae</taxon>
        <taxon>Cactaceae</taxon>
        <taxon>Opuntioideae</taxon>
        <taxon>Opuntia</taxon>
    </lineage>
</organism>
<evidence type="ECO:0000313" key="1">
    <source>
        <dbReference type="EMBL" id="MBA4661290.1"/>
    </source>
</evidence>
<dbReference type="EMBL" id="GISG01211477">
    <property type="protein sequence ID" value="MBA4661290.1"/>
    <property type="molecule type" value="Transcribed_RNA"/>
</dbReference>
<accession>A0A7C9A9I2</accession>
<name>A0A7C9A9I2_OPUST</name>
<reference evidence="1" key="1">
    <citation type="journal article" date="2013" name="J. Plant Res.">
        <title>Effect of fungi and light on seed germination of three Opuntia species from semiarid lands of central Mexico.</title>
        <authorList>
            <person name="Delgado-Sanchez P."/>
            <person name="Jimenez-Bremont J.F."/>
            <person name="Guerrero-Gonzalez Mde L."/>
            <person name="Flores J."/>
        </authorList>
    </citation>
    <scope>NUCLEOTIDE SEQUENCE</scope>
    <source>
        <tissue evidence="1">Cladode</tissue>
    </source>
</reference>
<proteinExistence type="predicted"/>
<sequence>MLPISLACATSSSTSGENCFLSSVCSILAVELISRSFSTLSSRRVSSELGSSLTSVMLLDMLSSHATICFSSSLGFSSGTSSWVRMFSVFPISSIGACSSRMSLALDVLPSRASVDVVSVLSVAVVSYIYFTSSSETLFRGGRCCVSIAVILSTSTASFLSLEMSACLSWF</sequence>
<protein>
    <submittedName>
        <fullName evidence="1">Uncharacterized protein</fullName>
    </submittedName>
</protein>
<reference evidence="1" key="2">
    <citation type="submission" date="2020-07" db="EMBL/GenBank/DDBJ databases">
        <authorList>
            <person name="Vera ALvarez R."/>
            <person name="Arias-Moreno D.M."/>
            <person name="Jimenez-Jacinto V."/>
            <person name="Jimenez-Bremont J.F."/>
            <person name="Swaminathan K."/>
            <person name="Moose S.P."/>
            <person name="Guerrero-Gonzalez M.L."/>
            <person name="Marino-Ramirez L."/>
            <person name="Landsman D."/>
            <person name="Rodriguez-Kessler M."/>
            <person name="Delgado-Sanchez P."/>
        </authorList>
    </citation>
    <scope>NUCLEOTIDE SEQUENCE</scope>
    <source>
        <tissue evidence="1">Cladode</tissue>
    </source>
</reference>